<dbReference type="EMBL" id="CAUYUJ010020327">
    <property type="protein sequence ID" value="CAK0897403.1"/>
    <property type="molecule type" value="Genomic_DNA"/>
</dbReference>
<comment type="caution">
    <text evidence="2">The sequence shown here is derived from an EMBL/GenBank/DDBJ whole genome shotgun (WGS) entry which is preliminary data.</text>
</comment>
<dbReference type="Gene3D" id="1.25.10.10">
    <property type="entry name" value="Leucine-rich Repeat Variant"/>
    <property type="match status" value="1"/>
</dbReference>
<dbReference type="InterPro" id="IPR045546">
    <property type="entry name" value="Exportin-T_C"/>
</dbReference>
<evidence type="ECO:0000313" key="3">
    <source>
        <dbReference type="Proteomes" id="UP001189429"/>
    </source>
</evidence>
<proteinExistence type="predicted"/>
<evidence type="ECO:0000313" key="2">
    <source>
        <dbReference type="EMBL" id="CAK0897403.1"/>
    </source>
</evidence>
<organism evidence="2 3">
    <name type="scientific">Prorocentrum cordatum</name>
    <dbReference type="NCBI Taxonomy" id="2364126"/>
    <lineage>
        <taxon>Eukaryota</taxon>
        <taxon>Sar</taxon>
        <taxon>Alveolata</taxon>
        <taxon>Dinophyceae</taxon>
        <taxon>Prorocentrales</taxon>
        <taxon>Prorocentraceae</taxon>
        <taxon>Prorocentrum</taxon>
    </lineage>
</organism>
<dbReference type="Pfam" id="PF19282">
    <property type="entry name" value="Exportin-T"/>
    <property type="match status" value="1"/>
</dbReference>
<sequence length="110" mass="12026">MMFPKFVKHARRQIMPVTTQLYEALKDLLVVQYIPSTLLQQANGSIAKVVVKGTLKAEDQACLYEAVASLVSAMPPEQMRPALQMLLKGPAGNLTETLHAPPARLAADLQ</sequence>
<gene>
    <name evidence="2" type="ORF">PCOR1329_LOCUS75588</name>
</gene>
<accession>A0ABN9XCT8</accession>
<evidence type="ECO:0000259" key="1">
    <source>
        <dbReference type="Pfam" id="PF19282"/>
    </source>
</evidence>
<reference evidence="2" key="1">
    <citation type="submission" date="2023-10" db="EMBL/GenBank/DDBJ databases">
        <authorList>
            <person name="Chen Y."/>
            <person name="Shah S."/>
            <person name="Dougan E. K."/>
            <person name="Thang M."/>
            <person name="Chan C."/>
        </authorList>
    </citation>
    <scope>NUCLEOTIDE SEQUENCE [LARGE SCALE GENOMIC DNA]</scope>
</reference>
<protein>
    <recommendedName>
        <fullName evidence="1">Exportin-T C-terminal domain-containing protein</fullName>
    </recommendedName>
</protein>
<feature type="domain" description="Exportin-T C-terminal" evidence="1">
    <location>
        <begin position="2"/>
        <end position="78"/>
    </location>
</feature>
<dbReference type="InterPro" id="IPR011989">
    <property type="entry name" value="ARM-like"/>
</dbReference>
<name>A0ABN9XCT8_9DINO</name>
<feature type="non-terminal residue" evidence="2">
    <location>
        <position position="110"/>
    </location>
</feature>
<dbReference type="Proteomes" id="UP001189429">
    <property type="component" value="Unassembled WGS sequence"/>
</dbReference>
<keyword evidence="3" id="KW-1185">Reference proteome</keyword>